<keyword evidence="1" id="KW-1133">Transmembrane helix</keyword>
<sequence length="186" mass="20098">MRCLLTGHKGRILVRAPRKSKALLEKSPGQEGGGDLFISVLGMPAASDHGTRTPSAGQARYMQVIVRRAVAVTRNVLAPYQIVMVLAAILTAKRLRGVVRPSRKSAMSKTISYAVAADLVEAYAAGAEGSLQAALMVLVAGLRWKQKYDGDDEEPALISDAYALVFPMHKRCFRDLADVLRSMSNS</sequence>
<evidence type="ECO:0000313" key="2">
    <source>
        <dbReference type="EMBL" id="MBO1081712.1"/>
    </source>
</evidence>
<name>A0ABS3KW53_9PROT</name>
<organism evidence="2 3">
    <name type="scientific">Roseomonas haemaphysalidis</name>
    <dbReference type="NCBI Taxonomy" id="2768162"/>
    <lineage>
        <taxon>Bacteria</taxon>
        <taxon>Pseudomonadati</taxon>
        <taxon>Pseudomonadota</taxon>
        <taxon>Alphaproteobacteria</taxon>
        <taxon>Acetobacterales</taxon>
        <taxon>Roseomonadaceae</taxon>
        <taxon>Roseomonas</taxon>
    </lineage>
</organism>
<keyword evidence="1" id="KW-0812">Transmembrane</keyword>
<evidence type="ECO:0000313" key="3">
    <source>
        <dbReference type="Proteomes" id="UP001518989"/>
    </source>
</evidence>
<reference evidence="2 3" key="1">
    <citation type="submission" date="2020-09" db="EMBL/GenBank/DDBJ databases">
        <title>Roseomonas.</title>
        <authorList>
            <person name="Zhu W."/>
        </authorList>
    </citation>
    <scope>NUCLEOTIDE SEQUENCE [LARGE SCALE GENOMIC DNA]</scope>
    <source>
        <strain evidence="2 3">573</strain>
    </source>
</reference>
<gene>
    <name evidence="2" type="ORF">IAI61_22010</name>
</gene>
<comment type="caution">
    <text evidence="2">The sequence shown here is derived from an EMBL/GenBank/DDBJ whole genome shotgun (WGS) entry which is preliminary data.</text>
</comment>
<evidence type="ECO:0000256" key="1">
    <source>
        <dbReference type="SAM" id="Phobius"/>
    </source>
</evidence>
<protein>
    <submittedName>
        <fullName evidence="2">Uncharacterized protein</fullName>
    </submittedName>
</protein>
<feature type="transmembrane region" description="Helical" evidence="1">
    <location>
        <begin position="77"/>
        <end position="95"/>
    </location>
</feature>
<dbReference type="Proteomes" id="UP001518989">
    <property type="component" value="Unassembled WGS sequence"/>
</dbReference>
<accession>A0ABS3KW53</accession>
<proteinExistence type="predicted"/>
<keyword evidence="1" id="KW-0472">Membrane</keyword>
<dbReference type="RefSeq" id="WP_207419894.1">
    <property type="nucleotide sequence ID" value="NZ_CP061181.1"/>
</dbReference>
<dbReference type="EMBL" id="JACTNG010000018">
    <property type="protein sequence ID" value="MBO1081712.1"/>
    <property type="molecule type" value="Genomic_DNA"/>
</dbReference>
<keyword evidence="3" id="KW-1185">Reference proteome</keyword>